<evidence type="ECO:0000256" key="1">
    <source>
        <dbReference type="ARBA" id="ARBA00023015"/>
    </source>
</evidence>
<keyword evidence="2" id="KW-0804">Transcription</keyword>
<dbReference type="GO" id="GO:0003700">
    <property type="term" value="F:DNA-binding transcription factor activity"/>
    <property type="evidence" value="ECO:0007669"/>
    <property type="project" value="InterPro"/>
</dbReference>
<dbReference type="Gene3D" id="1.10.10.60">
    <property type="entry name" value="Homeodomain-like"/>
    <property type="match status" value="1"/>
</dbReference>
<organism evidence="4 5">
    <name type="scientific">Cardiobacterium hominis</name>
    <dbReference type="NCBI Taxonomy" id="2718"/>
    <lineage>
        <taxon>Bacteria</taxon>
        <taxon>Pseudomonadati</taxon>
        <taxon>Pseudomonadota</taxon>
        <taxon>Gammaproteobacteria</taxon>
        <taxon>Cardiobacteriales</taxon>
        <taxon>Cardiobacteriaceae</taxon>
        <taxon>Cardiobacterium</taxon>
    </lineage>
</organism>
<accession>A0A1C3H7F4</accession>
<dbReference type="SUPFAM" id="SSF46689">
    <property type="entry name" value="Homeodomain-like"/>
    <property type="match status" value="1"/>
</dbReference>
<evidence type="ECO:0000256" key="2">
    <source>
        <dbReference type="ARBA" id="ARBA00023163"/>
    </source>
</evidence>
<keyword evidence="1" id="KW-0805">Transcription regulation</keyword>
<evidence type="ECO:0000313" key="5">
    <source>
        <dbReference type="Proteomes" id="UP000190837"/>
    </source>
</evidence>
<dbReference type="AlphaFoldDB" id="A0A1C3H7F4"/>
<gene>
    <name evidence="4" type="ORF">CHUV0807_2504</name>
</gene>
<reference evidence="5" key="1">
    <citation type="submission" date="2016-04" db="EMBL/GenBank/DDBJ databases">
        <authorList>
            <person name="Tagini F."/>
        </authorList>
    </citation>
    <scope>NUCLEOTIDE SEQUENCE [LARGE SCALE GENOMIC DNA]</scope>
    <source>
        <strain evidence="5">CHUV0807</strain>
    </source>
</reference>
<sequence length="45" mass="5226">MLADTAMENGEIAFYLDFNEANSFHRFFIGQTGKTPNEWRAEKRA</sequence>
<feature type="domain" description="HTH araC/xylS-type" evidence="3">
    <location>
        <begin position="1"/>
        <end position="42"/>
    </location>
</feature>
<name>A0A1C3H7F4_9GAMM</name>
<proteinExistence type="predicted"/>
<dbReference type="Proteomes" id="UP000190837">
    <property type="component" value="Unassembled WGS sequence"/>
</dbReference>
<evidence type="ECO:0000259" key="3">
    <source>
        <dbReference type="PROSITE" id="PS01124"/>
    </source>
</evidence>
<evidence type="ECO:0000313" key="4">
    <source>
        <dbReference type="EMBL" id="SAM72679.1"/>
    </source>
</evidence>
<protein>
    <recommendedName>
        <fullName evidence="3">HTH araC/xylS-type domain-containing protein</fullName>
    </recommendedName>
</protein>
<dbReference type="InterPro" id="IPR009057">
    <property type="entry name" value="Homeodomain-like_sf"/>
</dbReference>
<dbReference type="PROSITE" id="PS01124">
    <property type="entry name" value="HTH_ARAC_FAMILY_2"/>
    <property type="match status" value="1"/>
</dbReference>
<dbReference type="GO" id="GO:0043565">
    <property type="term" value="F:sequence-specific DNA binding"/>
    <property type="evidence" value="ECO:0007669"/>
    <property type="project" value="InterPro"/>
</dbReference>
<dbReference type="InterPro" id="IPR018060">
    <property type="entry name" value="HTH_AraC"/>
</dbReference>
<dbReference type="EMBL" id="FKLO01000083">
    <property type="protein sequence ID" value="SAM72679.1"/>
    <property type="molecule type" value="Genomic_DNA"/>
</dbReference>